<evidence type="ECO:0000313" key="2">
    <source>
        <dbReference type="Proteomes" id="UP001066276"/>
    </source>
</evidence>
<keyword evidence="2" id="KW-1185">Reference proteome</keyword>
<proteinExistence type="predicted"/>
<comment type="caution">
    <text evidence="1">The sequence shown here is derived from an EMBL/GenBank/DDBJ whole genome shotgun (WGS) entry which is preliminary data.</text>
</comment>
<dbReference type="AlphaFoldDB" id="A0AAV7TE87"/>
<reference evidence="1" key="1">
    <citation type="journal article" date="2022" name="bioRxiv">
        <title>Sequencing and chromosome-scale assembly of the giantPleurodeles waltlgenome.</title>
        <authorList>
            <person name="Brown T."/>
            <person name="Elewa A."/>
            <person name="Iarovenko S."/>
            <person name="Subramanian E."/>
            <person name="Araus A.J."/>
            <person name="Petzold A."/>
            <person name="Susuki M."/>
            <person name="Suzuki K.-i.T."/>
            <person name="Hayashi T."/>
            <person name="Toyoda A."/>
            <person name="Oliveira C."/>
            <person name="Osipova E."/>
            <person name="Leigh N.D."/>
            <person name="Simon A."/>
            <person name="Yun M.H."/>
        </authorList>
    </citation>
    <scope>NUCLEOTIDE SEQUENCE</scope>
    <source>
        <strain evidence="1">20211129_DDA</strain>
        <tissue evidence="1">Liver</tissue>
    </source>
</reference>
<dbReference type="EMBL" id="JANPWB010000007">
    <property type="protein sequence ID" value="KAJ1174606.1"/>
    <property type="molecule type" value="Genomic_DNA"/>
</dbReference>
<gene>
    <name evidence="1" type="ORF">NDU88_006426</name>
</gene>
<organism evidence="1 2">
    <name type="scientific">Pleurodeles waltl</name>
    <name type="common">Iberian ribbed newt</name>
    <dbReference type="NCBI Taxonomy" id="8319"/>
    <lineage>
        <taxon>Eukaryota</taxon>
        <taxon>Metazoa</taxon>
        <taxon>Chordata</taxon>
        <taxon>Craniata</taxon>
        <taxon>Vertebrata</taxon>
        <taxon>Euteleostomi</taxon>
        <taxon>Amphibia</taxon>
        <taxon>Batrachia</taxon>
        <taxon>Caudata</taxon>
        <taxon>Salamandroidea</taxon>
        <taxon>Salamandridae</taxon>
        <taxon>Pleurodelinae</taxon>
        <taxon>Pleurodeles</taxon>
    </lineage>
</organism>
<evidence type="ECO:0000313" key="1">
    <source>
        <dbReference type="EMBL" id="KAJ1174606.1"/>
    </source>
</evidence>
<accession>A0AAV7TE87</accession>
<protein>
    <submittedName>
        <fullName evidence="1">Uncharacterized protein</fullName>
    </submittedName>
</protein>
<dbReference type="Proteomes" id="UP001066276">
    <property type="component" value="Chromosome 4_1"/>
</dbReference>
<sequence length="141" mass="16123">MEGCFPLGWRAAFWRSPASPAGNPEYPRRSFDRAAVFWRSQPGRRLPPLAGVRVTPFVSMGNGYVDQVARFCALNCISFKDQWELLPETENETCTGYALRVVDTLEELKLLQGHASRDEKRSWVKMQCVQRPDDLWVSEEG</sequence>
<name>A0AAV7TE87_PLEWA</name>